<evidence type="ECO:0000313" key="3">
    <source>
        <dbReference type="EMBL" id="TCO82019.1"/>
    </source>
</evidence>
<dbReference type="InterPro" id="IPR029058">
    <property type="entry name" value="AB_hydrolase_fold"/>
</dbReference>
<organism evidence="3 4">
    <name type="scientific">Plasticicumulans lactativorans</name>
    <dbReference type="NCBI Taxonomy" id="1133106"/>
    <lineage>
        <taxon>Bacteria</taxon>
        <taxon>Pseudomonadati</taxon>
        <taxon>Pseudomonadota</taxon>
        <taxon>Gammaproteobacteria</taxon>
        <taxon>Candidatus Competibacteraceae</taxon>
        <taxon>Plasticicumulans</taxon>
    </lineage>
</organism>
<dbReference type="InterPro" id="IPR050266">
    <property type="entry name" value="AB_hydrolase_sf"/>
</dbReference>
<keyword evidence="1" id="KW-0378">Hydrolase</keyword>
<dbReference type="RefSeq" id="WP_165904055.1">
    <property type="nucleotide sequence ID" value="NZ_SLWY01000006.1"/>
</dbReference>
<dbReference type="Gene3D" id="3.40.50.1820">
    <property type="entry name" value="alpha/beta hydrolase"/>
    <property type="match status" value="1"/>
</dbReference>
<dbReference type="PANTHER" id="PTHR43798:SF31">
    <property type="entry name" value="AB HYDROLASE SUPERFAMILY PROTEIN YCLE"/>
    <property type="match status" value="1"/>
</dbReference>
<evidence type="ECO:0000259" key="2">
    <source>
        <dbReference type="Pfam" id="PF12697"/>
    </source>
</evidence>
<accession>A0A4R2L6A9</accession>
<dbReference type="InterPro" id="IPR000073">
    <property type="entry name" value="AB_hydrolase_1"/>
</dbReference>
<dbReference type="GO" id="GO:0016020">
    <property type="term" value="C:membrane"/>
    <property type="evidence" value="ECO:0007669"/>
    <property type="project" value="TreeGrafter"/>
</dbReference>
<comment type="caution">
    <text evidence="3">The sequence shown here is derived from an EMBL/GenBank/DDBJ whole genome shotgun (WGS) entry which is preliminary data.</text>
</comment>
<evidence type="ECO:0000256" key="1">
    <source>
        <dbReference type="ARBA" id="ARBA00022801"/>
    </source>
</evidence>
<dbReference type="Pfam" id="PF12697">
    <property type="entry name" value="Abhydrolase_6"/>
    <property type="match status" value="1"/>
</dbReference>
<protein>
    <submittedName>
        <fullName evidence="3">Pimeloyl-ACP methyl ester carboxylesterase</fullName>
    </submittedName>
</protein>
<feature type="domain" description="AB hydrolase-1" evidence="2">
    <location>
        <begin position="27"/>
        <end position="269"/>
    </location>
</feature>
<gene>
    <name evidence="3" type="ORF">EV699_106114</name>
</gene>
<name>A0A4R2L6A9_9GAMM</name>
<evidence type="ECO:0000313" key="4">
    <source>
        <dbReference type="Proteomes" id="UP000295765"/>
    </source>
</evidence>
<dbReference type="EMBL" id="SLWY01000006">
    <property type="protein sequence ID" value="TCO82019.1"/>
    <property type="molecule type" value="Genomic_DNA"/>
</dbReference>
<dbReference type="Proteomes" id="UP000295765">
    <property type="component" value="Unassembled WGS sequence"/>
</dbReference>
<reference evidence="3 4" key="1">
    <citation type="submission" date="2019-03" db="EMBL/GenBank/DDBJ databases">
        <title>Genomic Encyclopedia of Type Strains, Phase IV (KMG-IV): sequencing the most valuable type-strain genomes for metagenomic binning, comparative biology and taxonomic classification.</title>
        <authorList>
            <person name="Goeker M."/>
        </authorList>
    </citation>
    <scope>NUCLEOTIDE SEQUENCE [LARGE SCALE GENOMIC DNA]</scope>
    <source>
        <strain evidence="3 4">DSM 25287</strain>
    </source>
</reference>
<sequence length="285" mass="31229">MPHPLVRFTASDGQSIHLKRRGHGRPLVLLHGWTSSHADWAHVTTALAGECESFAWDARAHAGHPLTGAPATVARMADDLAELIAHFALVRPVLVGHSMGVLTIWEYLRRHGGAAIAGLCLIDQSPKLVTDAGWRHGIYGDFDAIRARWFAARQREDFAEAVLELAAGGHNRRMAERYAREPEKFQRSREHLRGLDAAALTACWLTLAAGDWRAVLPTIAVPTLLVYGAESNFYAAATAAWVQAQIPGAQRLSYPGADHSPHFWHRDRFVTDLRGLLARVDGGAA</sequence>
<dbReference type="SUPFAM" id="SSF53474">
    <property type="entry name" value="alpha/beta-Hydrolases"/>
    <property type="match status" value="1"/>
</dbReference>
<dbReference type="PANTHER" id="PTHR43798">
    <property type="entry name" value="MONOACYLGLYCEROL LIPASE"/>
    <property type="match status" value="1"/>
</dbReference>
<dbReference type="GO" id="GO:0016787">
    <property type="term" value="F:hydrolase activity"/>
    <property type="evidence" value="ECO:0007669"/>
    <property type="project" value="UniProtKB-KW"/>
</dbReference>
<proteinExistence type="predicted"/>
<keyword evidence="4" id="KW-1185">Reference proteome</keyword>
<dbReference type="AlphaFoldDB" id="A0A4R2L6A9"/>